<reference evidence="1" key="1">
    <citation type="journal article" date="2023" name="Plant J.">
        <title>Genome sequences and population genomics provide insights into the demographic history, inbreeding, and mutation load of two 'living fossil' tree species of Dipteronia.</title>
        <authorList>
            <person name="Feng Y."/>
            <person name="Comes H.P."/>
            <person name="Chen J."/>
            <person name="Zhu S."/>
            <person name="Lu R."/>
            <person name="Zhang X."/>
            <person name="Li P."/>
            <person name="Qiu J."/>
            <person name="Olsen K.M."/>
            <person name="Qiu Y."/>
        </authorList>
    </citation>
    <scope>NUCLEOTIDE SEQUENCE</scope>
    <source>
        <strain evidence="1">NBL</strain>
    </source>
</reference>
<keyword evidence="2" id="KW-1185">Reference proteome</keyword>
<dbReference type="AlphaFoldDB" id="A0AAE0A8Z9"/>
<dbReference type="Proteomes" id="UP001281410">
    <property type="component" value="Unassembled WGS sequence"/>
</dbReference>
<gene>
    <name evidence="1" type="ORF">Dsin_019592</name>
</gene>
<accession>A0AAE0A8Z9</accession>
<comment type="caution">
    <text evidence="1">The sequence shown here is derived from an EMBL/GenBank/DDBJ whole genome shotgun (WGS) entry which is preliminary data.</text>
</comment>
<proteinExistence type="predicted"/>
<dbReference type="EMBL" id="JANJYJ010000006">
    <property type="protein sequence ID" value="KAK3205546.1"/>
    <property type="molecule type" value="Genomic_DNA"/>
</dbReference>
<evidence type="ECO:0000313" key="2">
    <source>
        <dbReference type="Proteomes" id="UP001281410"/>
    </source>
</evidence>
<evidence type="ECO:0000313" key="1">
    <source>
        <dbReference type="EMBL" id="KAK3205546.1"/>
    </source>
</evidence>
<sequence length="104" mass="11417">MPKLGYDPRVSCSRLNTFRTFQARSKSSSASSTSIPHDCKFANASTHSTSDPWYHYPPFSPTTSSSFAPNAVVSLRLTMSSIKLSTQMSSLSMSSSMPMLKNRV</sequence>
<name>A0AAE0A8Z9_9ROSI</name>
<protein>
    <submittedName>
        <fullName evidence="1">Uncharacterized protein</fullName>
    </submittedName>
</protein>
<organism evidence="1 2">
    <name type="scientific">Dipteronia sinensis</name>
    <dbReference type="NCBI Taxonomy" id="43782"/>
    <lineage>
        <taxon>Eukaryota</taxon>
        <taxon>Viridiplantae</taxon>
        <taxon>Streptophyta</taxon>
        <taxon>Embryophyta</taxon>
        <taxon>Tracheophyta</taxon>
        <taxon>Spermatophyta</taxon>
        <taxon>Magnoliopsida</taxon>
        <taxon>eudicotyledons</taxon>
        <taxon>Gunneridae</taxon>
        <taxon>Pentapetalae</taxon>
        <taxon>rosids</taxon>
        <taxon>malvids</taxon>
        <taxon>Sapindales</taxon>
        <taxon>Sapindaceae</taxon>
        <taxon>Hippocastanoideae</taxon>
        <taxon>Acereae</taxon>
        <taxon>Dipteronia</taxon>
    </lineage>
</organism>